<dbReference type="InterPro" id="IPR017871">
    <property type="entry name" value="ABC_transporter-like_CS"/>
</dbReference>
<evidence type="ECO:0000256" key="4">
    <source>
        <dbReference type="ARBA" id="ARBA00022840"/>
    </source>
</evidence>
<organism evidence="7 8">
    <name type="scientific">Auraticoccus cholistanensis</name>
    <dbReference type="NCBI Taxonomy" id="2656650"/>
    <lineage>
        <taxon>Bacteria</taxon>
        <taxon>Bacillati</taxon>
        <taxon>Actinomycetota</taxon>
        <taxon>Actinomycetes</taxon>
        <taxon>Propionibacteriales</taxon>
        <taxon>Propionibacteriaceae</taxon>
        <taxon>Auraticoccus</taxon>
    </lineage>
</organism>
<evidence type="ECO:0000256" key="1">
    <source>
        <dbReference type="ARBA" id="ARBA00005417"/>
    </source>
</evidence>
<dbReference type="Pfam" id="PF00005">
    <property type="entry name" value="ABC_tran"/>
    <property type="match status" value="1"/>
</dbReference>
<feature type="region of interest" description="Disordered" evidence="5">
    <location>
        <begin position="235"/>
        <end position="278"/>
    </location>
</feature>
<feature type="compositionally biased region" description="Basic and acidic residues" evidence="5">
    <location>
        <begin position="268"/>
        <end position="278"/>
    </location>
</feature>
<dbReference type="Gene3D" id="3.40.50.300">
    <property type="entry name" value="P-loop containing nucleotide triphosphate hydrolases"/>
    <property type="match status" value="1"/>
</dbReference>
<comment type="similarity">
    <text evidence="1">Belongs to the ABC transporter superfamily.</text>
</comment>
<keyword evidence="8" id="KW-1185">Reference proteome</keyword>
<dbReference type="EMBL" id="WPCU01000010">
    <property type="protein sequence ID" value="MVA77518.1"/>
    <property type="molecule type" value="Genomic_DNA"/>
</dbReference>
<accession>A0A6A9V1Q2</accession>
<keyword evidence="3" id="KW-0547">Nucleotide-binding</keyword>
<evidence type="ECO:0000259" key="6">
    <source>
        <dbReference type="PROSITE" id="PS50893"/>
    </source>
</evidence>
<dbReference type="SUPFAM" id="SSF52540">
    <property type="entry name" value="P-loop containing nucleoside triphosphate hydrolases"/>
    <property type="match status" value="1"/>
</dbReference>
<feature type="domain" description="ABC transporter" evidence="6">
    <location>
        <begin position="21"/>
        <end position="254"/>
    </location>
</feature>
<protein>
    <submittedName>
        <fullName evidence="7">ATP-binding cassette domain-containing protein</fullName>
    </submittedName>
</protein>
<dbReference type="SMART" id="SM00382">
    <property type="entry name" value="AAA"/>
    <property type="match status" value="1"/>
</dbReference>
<dbReference type="GO" id="GO:0016887">
    <property type="term" value="F:ATP hydrolysis activity"/>
    <property type="evidence" value="ECO:0007669"/>
    <property type="project" value="InterPro"/>
</dbReference>
<keyword evidence="4 7" id="KW-0067">ATP-binding</keyword>
<dbReference type="PANTHER" id="PTHR42734">
    <property type="entry name" value="METAL TRANSPORT SYSTEM ATP-BINDING PROTEIN TM_0124-RELATED"/>
    <property type="match status" value="1"/>
</dbReference>
<reference evidence="7 8" key="1">
    <citation type="submission" date="2019-12" db="EMBL/GenBank/DDBJ databases">
        <title>Auraticoccus cholistani sp. nov., an actinomycete isolated from soil of Cholistan desert.</title>
        <authorList>
            <person name="Cheema M.T."/>
        </authorList>
    </citation>
    <scope>NUCLEOTIDE SEQUENCE [LARGE SCALE GENOMIC DNA]</scope>
    <source>
        <strain evidence="7 8">F435</strain>
    </source>
</reference>
<proteinExistence type="inferred from homology"/>
<dbReference type="PANTHER" id="PTHR42734:SF5">
    <property type="entry name" value="IRON TRANSPORT SYSTEM ATP-BINDING PROTEIN HI_0361-RELATED"/>
    <property type="match status" value="1"/>
</dbReference>
<dbReference type="AlphaFoldDB" id="A0A6A9V1Q2"/>
<evidence type="ECO:0000313" key="7">
    <source>
        <dbReference type="EMBL" id="MVA77518.1"/>
    </source>
</evidence>
<evidence type="ECO:0000256" key="2">
    <source>
        <dbReference type="ARBA" id="ARBA00022448"/>
    </source>
</evidence>
<name>A0A6A9V1Q2_9ACTN</name>
<keyword evidence="2" id="KW-0813">Transport</keyword>
<dbReference type="Proteomes" id="UP000435304">
    <property type="component" value="Unassembled WGS sequence"/>
</dbReference>
<dbReference type="InterPro" id="IPR003593">
    <property type="entry name" value="AAA+_ATPase"/>
</dbReference>
<dbReference type="InterPro" id="IPR027417">
    <property type="entry name" value="P-loop_NTPase"/>
</dbReference>
<evidence type="ECO:0000256" key="3">
    <source>
        <dbReference type="ARBA" id="ARBA00022741"/>
    </source>
</evidence>
<evidence type="ECO:0000313" key="8">
    <source>
        <dbReference type="Proteomes" id="UP000435304"/>
    </source>
</evidence>
<sequence>MQLRKGRSLPQNPTAPEGAVVLARDVHVSLGGQPVLHGVSLTQPPGTVLALMGANGSGKTTLVRALLGLVPLQRGSVELFGTPVARFRRWSAIGYVPQRSSLTLRNATVGEVVASGRLGHRRPFLPRSRRDKEQADAALERVGLSGRQRDEMVHLSGGQQQRVLIARALAAEPQLLVMDEPLAGVDAENQQAIAEVVAGLVSDGLSATVVLHEMGPLAPLLSRAVVLADGRVSHDGPVSGVPATPGHETDELSPPDGGRAFLTQPVSPDHHHDDRGPH</sequence>
<dbReference type="GO" id="GO:0005524">
    <property type="term" value="F:ATP binding"/>
    <property type="evidence" value="ECO:0007669"/>
    <property type="project" value="UniProtKB-KW"/>
</dbReference>
<gene>
    <name evidence="7" type="ORF">GC722_16060</name>
</gene>
<dbReference type="CDD" id="cd03235">
    <property type="entry name" value="ABC_Metallic_Cations"/>
    <property type="match status" value="1"/>
</dbReference>
<comment type="caution">
    <text evidence="7">The sequence shown here is derived from an EMBL/GenBank/DDBJ whole genome shotgun (WGS) entry which is preliminary data.</text>
</comment>
<dbReference type="PROSITE" id="PS00211">
    <property type="entry name" value="ABC_TRANSPORTER_1"/>
    <property type="match status" value="1"/>
</dbReference>
<dbReference type="InterPro" id="IPR003439">
    <property type="entry name" value="ABC_transporter-like_ATP-bd"/>
</dbReference>
<evidence type="ECO:0000256" key="5">
    <source>
        <dbReference type="SAM" id="MobiDB-lite"/>
    </source>
</evidence>
<dbReference type="InterPro" id="IPR050153">
    <property type="entry name" value="Metal_Ion_Import_ABC"/>
</dbReference>
<dbReference type="PROSITE" id="PS50893">
    <property type="entry name" value="ABC_TRANSPORTER_2"/>
    <property type="match status" value="1"/>
</dbReference>